<evidence type="ECO:0000256" key="1">
    <source>
        <dbReference type="ARBA" id="ARBA00001933"/>
    </source>
</evidence>
<reference evidence="5" key="1">
    <citation type="journal article" date="2008" name="ISME J.">
        <title>Genomic patterns of recombination, clonal divergence and environment in marine microbial populations.</title>
        <authorList>
            <person name="Konstantinidis K.T."/>
            <person name="Delong E.F."/>
        </authorList>
    </citation>
    <scope>NUCLEOTIDE SEQUENCE</scope>
</reference>
<gene>
    <name evidence="5" type="ORF">ALOHA_HF4000007I05ctg1g23</name>
</gene>
<feature type="domain" description="Tryptophan synthase beta chain-like PALP" evidence="4">
    <location>
        <begin position="9"/>
        <end position="314"/>
    </location>
</feature>
<evidence type="ECO:0000313" key="5">
    <source>
        <dbReference type="EMBL" id="ABZ06250.1"/>
    </source>
</evidence>
<dbReference type="GO" id="GO:0019148">
    <property type="term" value="F:D-cysteine desulfhydrase activity"/>
    <property type="evidence" value="ECO:0007669"/>
    <property type="project" value="TreeGrafter"/>
</dbReference>
<sequence length="328" mass="36263">MLEKFERIKLGHFPTPIEHLKNISKYLGGPNIFIKRDDCTGLATGGNKTRKLEFLIPDAIKNKAELVVTVGAVQSNHARQTAAACTLIGLKCLIILEQRVKDPPEVYMNSGNVFLDKLFGADIKICPKNENFLEYYEKVIEDLKSKGTNVYFIPGGGSNSIGALGYVECLNEIIKENNKYNFSHIVHATGSSGTQAGLLAGRKYFNCNIPVIGICIRYDKATQENRVYTEAKKTCERLQCSILDKSEVIVYDEYIGPGYGEPSDSMIEATKLLAKKEAILLDPVYSGKGFAGLIGLIKNKKFTKNDNVLFIHTGGAVSLSAYEWAFNK</sequence>
<comment type="cofactor">
    <cofactor evidence="1">
        <name>pyridoxal 5'-phosphate</name>
        <dbReference type="ChEBI" id="CHEBI:597326"/>
    </cofactor>
</comment>
<organism evidence="5">
    <name type="scientific">uncultured marine microorganism HF4000_007I05</name>
    <dbReference type="NCBI Taxonomy" id="455511"/>
    <lineage>
        <taxon>unclassified sequences</taxon>
        <taxon>environmental samples</taxon>
    </lineage>
</organism>
<protein>
    <submittedName>
        <fullName evidence="5">Putative Pyridoxal-phosphate dependent enzyme</fullName>
    </submittedName>
</protein>
<comment type="similarity">
    <text evidence="2">Belongs to the ACC deaminase/D-cysteine desulfhydrase family.</text>
</comment>
<evidence type="ECO:0000256" key="3">
    <source>
        <dbReference type="ARBA" id="ARBA00022898"/>
    </source>
</evidence>
<name>B3T0Z1_9ZZZZ</name>
<dbReference type="InterPro" id="IPR001926">
    <property type="entry name" value="TrpB-like_PALP"/>
</dbReference>
<dbReference type="PIRSF" id="PIRSF006278">
    <property type="entry name" value="ACCD_DCysDesulf"/>
    <property type="match status" value="1"/>
</dbReference>
<evidence type="ECO:0000259" key="4">
    <source>
        <dbReference type="Pfam" id="PF00291"/>
    </source>
</evidence>
<dbReference type="Pfam" id="PF00291">
    <property type="entry name" value="PALP"/>
    <property type="match status" value="1"/>
</dbReference>
<dbReference type="NCBIfam" id="NF003031">
    <property type="entry name" value="PRK03910.1-4"/>
    <property type="match status" value="1"/>
</dbReference>
<evidence type="ECO:0000256" key="2">
    <source>
        <dbReference type="ARBA" id="ARBA00008639"/>
    </source>
</evidence>
<dbReference type="EMBL" id="EU016570">
    <property type="protein sequence ID" value="ABZ06250.1"/>
    <property type="molecule type" value="Genomic_DNA"/>
</dbReference>
<proteinExistence type="inferred from homology"/>
<dbReference type="PANTHER" id="PTHR43780">
    <property type="entry name" value="1-AMINOCYCLOPROPANE-1-CARBOXYLATE DEAMINASE-RELATED"/>
    <property type="match status" value="1"/>
</dbReference>
<dbReference type="SUPFAM" id="SSF53686">
    <property type="entry name" value="Tryptophan synthase beta subunit-like PLP-dependent enzymes"/>
    <property type="match status" value="1"/>
</dbReference>
<dbReference type="Gene3D" id="3.40.50.1100">
    <property type="match status" value="2"/>
</dbReference>
<dbReference type="InterPro" id="IPR005966">
    <property type="entry name" value="D-Cys_desShydrase"/>
</dbReference>
<keyword evidence="3" id="KW-0663">Pyridoxal phosphate</keyword>
<dbReference type="InterPro" id="IPR027278">
    <property type="entry name" value="ACCD_DCysDesulf"/>
</dbReference>
<dbReference type="NCBIfam" id="TIGR01275">
    <property type="entry name" value="ACC_deam_rel"/>
    <property type="match status" value="1"/>
</dbReference>
<dbReference type="InterPro" id="IPR036052">
    <property type="entry name" value="TrpB-like_PALP_sf"/>
</dbReference>
<accession>B3T0Z1</accession>
<dbReference type="AlphaFoldDB" id="B3T0Z1"/>
<dbReference type="PANTHER" id="PTHR43780:SF2">
    <property type="entry name" value="1-AMINOCYCLOPROPANE-1-CARBOXYLATE DEAMINASE-RELATED"/>
    <property type="match status" value="1"/>
</dbReference>